<proteinExistence type="predicted"/>
<dbReference type="PANTHER" id="PTHR22770:SF13">
    <property type="entry name" value="RING-TYPE DOMAIN-CONTAINING PROTEIN"/>
    <property type="match status" value="1"/>
</dbReference>
<dbReference type="InterPro" id="IPR051628">
    <property type="entry name" value="LUBAC_E3_Ligases"/>
</dbReference>
<evidence type="ECO:0000256" key="6">
    <source>
        <dbReference type="PROSITE-ProRule" id="PRU00175"/>
    </source>
</evidence>
<dbReference type="GO" id="GO:0000151">
    <property type="term" value="C:ubiquitin ligase complex"/>
    <property type="evidence" value="ECO:0007669"/>
    <property type="project" value="TreeGrafter"/>
</dbReference>
<dbReference type="PROSITE" id="PS50089">
    <property type="entry name" value="ZF_RING_2"/>
    <property type="match status" value="1"/>
</dbReference>
<evidence type="ECO:0000259" key="7">
    <source>
        <dbReference type="PROSITE" id="PS50089"/>
    </source>
</evidence>
<evidence type="ECO:0000256" key="2">
    <source>
        <dbReference type="ARBA" id="ARBA00022723"/>
    </source>
</evidence>
<evidence type="ECO:0000313" key="9">
    <source>
        <dbReference type="Proteomes" id="UP001224775"/>
    </source>
</evidence>
<dbReference type="GO" id="GO:0043130">
    <property type="term" value="F:ubiquitin binding"/>
    <property type="evidence" value="ECO:0007669"/>
    <property type="project" value="TreeGrafter"/>
</dbReference>
<name>A0AAD9DC29_9STRA</name>
<comment type="caution">
    <text evidence="8">The sequence shown here is derived from an EMBL/GenBank/DDBJ whole genome shotgun (WGS) entry which is preliminary data.</text>
</comment>
<gene>
    <name evidence="8" type="ORF">QTG54_009273</name>
</gene>
<reference evidence="8" key="1">
    <citation type="submission" date="2023-06" db="EMBL/GenBank/DDBJ databases">
        <title>Survivors Of The Sea: Transcriptome response of Skeletonema marinoi to long-term dormancy.</title>
        <authorList>
            <person name="Pinder M.I.M."/>
            <person name="Kourtchenko O."/>
            <person name="Robertson E.K."/>
            <person name="Larsson T."/>
            <person name="Maumus F."/>
            <person name="Osuna-Cruz C.M."/>
            <person name="Vancaester E."/>
            <person name="Stenow R."/>
            <person name="Vandepoele K."/>
            <person name="Ploug H."/>
            <person name="Bruchert V."/>
            <person name="Godhe A."/>
            <person name="Topel M."/>
        </authorList>
    </citation>
    <scope>NUCLEOTIDE SEQUENCE</scope>
    <source>
        <strain evidence="8">R05AC</strain>
    </source>
</reference>
<evidence type="ECO:0000256" key="1">
    <source>
        <dbReference type="ARBA" id="ARBA00004906"/>
    </source>
</evidence>
<keyword evidence="2" id="KW-0479">Metal-binding</keyword>
<dbReference type="Proteomes" id="UP001224775">
    <property type="component" value="Unassembled WGS sequence"/>
</dbReference>
<evidence type="ECO:0000256" key="3">
    <source>
        <dbReference type="ARBA" id="ARBA00022771"/>
    </source>
</evidence>
<evidence type="ECO:0000313" key="8">
    <source>
        <dbReference type="EMBL" id="KAK1740323.1"/>
    </source>
</evidence>
<feature type="domain" description="RING-type" evidence="7">
    <location>
        <begin position="20"/>
        <end position="69"/>
    </location>
</feature>
<protein>
    <recommendedName>
        <fullName evidence="7">RING-type domain-containing protein</fullName>
    </recommendedName>
</protein>
<dbReference type="InterPro" id="IPR013083">
    <property type="entry name" value="Znf_RING/FYVE/PHD"/>
</dbReference>
<dbReference type="Gene3D" id="1.20.120.1750">
    <property type="match status" value="1"/>
</dbReference>
<accession>A0AAD9DC29</accession>
<organism evidence="8 9">
    <name type="scientific">Skeletonema marinoi</name>
    <dbReference type="NCBI Taxonomy" id="267567"/>
    <lineage>
        <taxon>Eukaryota</taxon>
        <taxon>Sar</taxon>
        <taxon>Stramenopiles</taxon>
        <taxon>Ochrophyta</taxon>
        <taxon>Bacillariophyta</taxon>
        <taxon>Coscinodiscophyceae</taxon>
        <taxon>Thalassiosirophycidae</taxon>
        <taxon>Thalassiosirales</taxon>
        <taxon>Skeletonemataceae</taxon>
        <taxon>Skeletonema</taxon>
        <taxon>Skeletonema marinoi-dohrnii complex</taxon>
    </lineage>
</organism>
<evidence type="ECO:0000256" key="5">
    <source>
        <dbReference type="ARBA" id="ARBA00022833"/>
    </source>
</evidence>
<dbReference type="Pfam" id="PF13639">
    <property type="entry name" value="zf-RING_2"/>
    <property type="match status" value="1"/>
</dbReference>
<sequence>MSTIISTPAALALEQDCFDCPICYVNASTSTEGIVLTTCQHQSCKPCLVKWIEKEETSGQEAPTCPICRVNIDEDDVHRIIGRSFEPRKVEVEEANSEEIDEFTLHWLNENTTLCQGCGSRIEKESGCNLIECLCGYRFCYQCSAPGGRYSCNIGHGFLGLEWGSIEEYIIQPVIDSNGFVDFKSCIEQRRWKLDGQWVRHNRRYRQHGRWEESEMFWRCMQPYKSIETCHGGWIFSCKTNQASMKMLTNIFEAIEERRRRRALIPYADIAVGSNWLFLREGADLRALEQLQDRYNVHCRRSWYSNPEWDLQYSLKMLQRLFDGIEVWRQRSEMRAANEELPFNNGAWLFSS</sequence>
<dbReference type="GO" id="GO:0043161">
    <property type="term" value="P:proteasome-mediated ubiquitin-dependent protein catabolic process"/>
    <property type="evidence" value="ECO:0007669"/>
    <property type="project" value="TreeGrafter"/>
</dbReference>
<dbReference type="GO" id="GO:0008270">
    <property type="term" value="F:zinc ion binding"/>
    <property type="evidence" value="ECO:0007669"/>
    <property type="project" value="UniProtKB-KW"/>
</dbReference>
<dbReference type="SUPFAM" id="SSF57850">
    <property type="entry name" value="RING/U-box"/>
    <property type="match status" value="2"/>
</dbReference>
<dbReference type="AlphaFoldDB" id="A0AAD9DC29"/>
<dbReference type="SMART" id="SM00184">
    <property type="entry name" value="RING"/>
    <property type="match status" value="1"/>
</dbReference>
<dbReference type="GO" id="GO:0004842">
    <property type="term" value="F:ubiquitin-protein transferase activity"/>
    <property type="evidence" value="ECO:0007669"/>
    <property type="project" value="TreeGrafter"/>
</dbReference>
<dbReference type="EMBL" id="JATAAI010000016">
    <property type="protein sequence ID" value="KAK1740323.1"/>
    <property type="molecule type" value="Genomic_DNA"/>
</dbReference>
<comment type="pathway">
    <text evidence="1">Protein modification; protein ubiquitination.</text>
</comment>
<keyword evidence="5" id="KW-0862">Zinc</keyword>
<keyword evidence="9" id="KW-1185">Reference proteome</keyword>
<dbReference type="PANTHER" id="PTHR22770">
    <property type="entry name" value="UBIQUITIN CONJUGATING ENZYME 7 INTERACTING PROTEIN-RELATED"/>
    <property type="match status" value="1"/>
</dbReference>
<evidence type="ECO:0000256" key="4">
    <source>
        <dbReference type="ARBA" id="ARBA00022786"/>
    </source>
</evidence>
<dbReference type="GO" id="GO:0097039">
    <property type="term" value="P:protein linear polyubiquitination"/>
    <property type="evidence" value="ECO:0007669"/>
    <property type="project" value="TreeGrafter"/>
</dbReference>
<dbReference type="Gene3D" id="3.30.40.10">
    <property type="entry name" value="Zinc/RING finger domain, C3HC4 (zinc finger)"/>
    <property type="match status" value="1"/>
</dbReference>
<keyword evidence="3 6" id="KW-0863">Zinc-finger</keyword>
<keyword evidence="4" id="KW-0833">Ubl conjugation pathway</keyword>
<dbReference type="InterPro" id="IPR001841">
    <property type="entry name" value="Znf_RING"/>
</dbReference>